<evidence type="ECO:0000259" key="6">
    <source>
        <dbReference type="Pfam" id="PF23557"/>
    </source>
</evidence>
<evidence type="ECO:0000256" key="2">
    <source>
        <dbReference type="ARBA" id="ARBA00022729"/>
    </source>
</evidence>
<dbReference type="GO" id="GO:0030199">
    <property type="term" value="P:collagen fibril organization"/>
    <property type="evidence" value="ECO:0007669"/>
    <property type="project" value="TreeGrafter"/>
</dbReference>
<evidence type="ECO:0000313" key="7">
    <source>
        <dbReference type="EMBL" id="CDW20910.1"/>
    </source>
</evidence>
<dbReference type="PANTHER" id="PTHR13986:SF8">
    <property type="entry name" value="PROLYL 3-HYDROXYLASE 1-LIKE PROTEIN"/>
    <property type="match status" value="1"/>
</dbReference>
<keyword evidence="2 5" id="KW-0732">Signal</keyword>
<dbReference type="AlphaFoldDB" id="A0A0K2T554"/>
<feature type="chain" id="PRO_5005487467" description="Leprecan-like alpha-helical domain-containing protein" evidence="5">
    <location>
        <begin position="37"/>
        <end position="409"/>
    </location>
</feature>
<feature type="region of interest" description="Disordered" evidence="4">
    <location>
        <begin position="390"/>
        <end position="409"/>
    </location>
</feature>
<dbReference type="PANTHER" id="PTHR13986">
    <property type="entry name" value="PROTEIN LYSINE HYDROXYLATION COMPLEX COMPONENT"/>
    <property type="match status" value="1"/>
</dbReference>
<dbReference type="InterPro" id="IPR052284">
    <property type="entry name" value="Collagen_mod_leprecan"/>
</dbReference>
<dbReference type="Pfam" id="PF23557">
    <property type="entry name" value="TPR_leprecan"/>
    <property type="match status" value="1"/>
</dbReference>
<protein>
    <recommendedName>
        <fullName evidence="6">Leprecan-like alpha-helical domain-containing protein</fullName>
    </recommendedName>
</protein>
<reference evidence="7" key="1">
    <citation type="submission" date="2014-05" db="EMBL/GenBank/DDBJ databases">
        <authorList>
            <person name="Chronopoulou M."/>
        </authorList>
    </citation>
    <scope>NUCLEOTIDE SEQUENCE</scope>
    <source>
        <tissue evidence="7">Whole organism</tissue>
    </source>
</reference>
<dbReference type="InterPro" id="IPR056585">
    <property type="entry name" value="Leprecan_dom"/>
</dbReference>
<evidence type="ECO:0000256" key="1">
    <source>
        <dbReference type="ARBA" id="ARBA00006487"/>
    </source>
</evidence>
<evidence type="ECO:0000256" key="4">
    <source>
        <dbReference type="SAM" id="MobiDB-lite"/>
    </source>
</evidence>
<dbReference type="EMBL" id="HACA01003549">
    <property type="protein sequence ID" value="CDW20910.1"/>
    <property type="molecule type" value="Transcribed_RNA"/>
</dbReference>
<evidence type="ECO:0000256" key="5">
    <source>
        <dbReference type="SAM" id="SignalP"/>
    </source>
</evidence>
<keyword evidence="3" id="KW-0325">Glycoprotein</keyword>
<dbReference type="GO" id="GO:0005518">
    <property type="term" value="F:collagen binding"/>
    <property type="evidence" value="ECO:0007669"/>
    <property type="project" value="TreeGrafter"/>
</dbReference>
<dbReference type="InterPro" id="IPR011990">
    <property type="entry name" value="TPR-like_helical_dom_sf"/>
</dbReference>
<dbReference type="GO" id="GO:0005783">
    <property type="term" value="C:endoplasmic reticulum"/>
    <property type="evidence" value="ECO:0007669"/>
    <property type="project" value="TreeGrafter"/>
</dbReference>
<feature type="signal peptide" evidence="5">
    <location>
        <begin position="1"/>
        <end position="36"/>
    </location>
</feature>
<dbReference type="Gene3D" id="1.25.40.10">
    <property type="entry name" value="Tetratricopeptide repeat domain"/>
    <property type="match status" value="1"/>
</dbReference>
<sequence>MKNQYIYSKGSIISSTMKSICTLLLCLIVSTNSVSSSNDIEQKSYEELFAISKNSYLANDWRNCIKFMKAALSSYDHYEDIVKECRNKCDHLTESTAVSTGFSSLLTYENSMNFYETLINGTYCMMKCKRQKLGSYQNSHPDPEIVKNFETRLTYDYLQSCYYKVNETKNAADAAFTNLEMNPESEVMRDNLNFYFEKNPKLKYDELVNLETKNFVKSFRDGVDAYEKEDFDSVIRYFELGILEYIDAWKTCRLSCEKPFDMGWFPDFMTSVANHFTYCVRCKRQCLIKLANLDGEFHHDIFPLMFHYLQFAYYKNNDIRKSAECIESYMTLYDSKQMISNKEYYQELDEFKKSGNEAWFTPRDNVREYFEIIKRENDLINSIEDRFKFEEDSKESKVPEPPISNKMEL</sequence>
<proteinExistence type="inferred from homology"/>
<comment type="similarity">
    <text evidence="1">Belongs to the leprecan family.</text>
</comment>
<feature type="domain" description="Leprecan-like alpha-helical" evidence="6">
    <location>
        <begin position="46"/>
        <end position="347"/>
    </location>
</feature>
<dbReference type="OrthoDB" id="8517835at2759"/>
<evidence type="ECO:0000256" key="3">
    <source>
        <dbReference type="ARBA" id="ARBA00023180"/>
    </source>
</evidence>
<organism evidence="7">
    <name type="scientific">Lepeophtheirus salmonis</name>
    <name type="common">Salmon louse</name>
    <name type="synonym">Caligus salmonis</name>
    <dbReference type="NCBI Taxonomy" id="72036"/>
    <lineage>
        <taxon>Eukaryota</taxon>
        <taxon>Metazoa</taxon>
        <taxon>Ecdysozoa</taxon>
        <taxon>Arthropoda</taxon>
        <taxon>Crustacea</taxon>
        <taxon>Multicrustacea</taxon>
        <taxon>Hexanauplia</taxon>
        <taxon>Copepoda</taxon>
        <taxon>Siphonostomatoida</taxon>
        <taxon>Caligidae</taxon>
        <taxon>Lepeophtheirus</taxon>
    </lineage>
</organism>
<accession>A0A0K2T554</accession>
<name>A0A0K2T554_LEPSM</name>